<name>A0ACB7RV80_HYAAI</name>
<protein>
    <submittedName>
        <fullName evidence="1">Uncharacterized protein</fullName>
    </submittedName>
</protein>
<evidence type="ECO:0000313" key="1">
    <source>
        <dbReference type="EMBL" id="KAH6926626.1"/>
    </source>
</evidence>
<dbReference type="EMBL" id="CM023487">
    <property type="protein sequence ID" value="KAH6926626.1"/>
    <property type="molecule type" value="Genomic_DNA"/>
</dbReference>
<proteinExistence type="predicted"/>
<keyword evidence="2" id="KW-1185">Reference proteome</keyword>
<dbReference type="Proteomes" id="UP000821845">
    <property type="component" value="Chromosome 7"/>
</dbReference>
<comment type="caution">
    <text evidence="1">The sequence shown here is derived from an EMBL/GenBank/DDBJ whole genome shotgun (WGS) entry which is preliminary data.</text>
</comment>
<reference evidence="1" key="1">
    <citation type="submission" date="2020-05" db="EMBL/GenBank/DDBJ databases">
        <title>Large-scale comparative analyses of tick genomes elucidate their genetic diversity and vector capacities.</title>
        <authorList>
            <person name="Jia N."/>
            <person name="Wang J."/>
            <person name="Shi W."/>
            <person name="Du L."/>
            <person name="Sun Y."/>
            <person name="Zhan W."/>
            <person name="Jiang J."/>
            <person name="Wang Q."/>
            <person name="Zhang B."/>
            <person name="Ji P."/>
            <person name="Sakyi L.B."/>
            <person name="Cui X."/>
            <person name="Yuan T."/>
            <person name="Jiang B."/>
            <person name="Yang W."/>
            <person name="Lam T.T.-Y."/>
            <person name="Chang Q."/>
            <person name="Ding S."/>
            <person name="Wang X."/>
            <person name="Zhu J."/>
            <person name="Ruan X."/>
            <person name="Zhao L."/>
            <person name="Wei J."/>
            <person name="Que T."/>
            <person name="Du C."/>
            <person name="Cheng J."/>
            <person name="Dai P."/>
            <person name="Han X."/>
            <person name="Huang E."/>
            <person name="Gao Y."/>
            <person name="Liu J."/>
            <person name="Shao H."/>
            <person name="Ye R."/>
            <person name="Li L."/>
            <person name="Wei W."/>
            <person name="Wang X."/>
            <person name="Wang C."/>
            <person name="Yang T."/>
            <person name="Huo Q."/>
            <person name="Li W."/>
            <person name="Guo W."/>
            <person name="Chen H."/>
            <person name="Zhou L."/>
            <person name="Ni X."/>
            <person name="Tian J."/>
            <person name="Zhou Y."/>
            <person name="Sheng Y."/>
            <person name="Liu T."/>
            <person name="Pan Y."/>
            <person name="Xia L."/>
            <person name="Li J."/>
            <person name="Zhao F."/>
            <person name="Cao W."/>
        </authorList>
    </citation>
    <scope>NUCLEOTIDE SEQUENCE</scope>
    <source>
        <strain evidence="1">Hyas-2018</strain>
    </source>
</reference>
<evidence type="ECO:0000313" key="2">
    <source>
        <dbReference type="Proteomes" id="UP000821845"/>
    </source>
</evidence>
<gene>
    <name evidence="1" type="ORF">HPB50_020303</name>
</gene>
<sequence>MVRDHSPRREATASLKRGIFRHRMFPKTSKASFARLLRPRPSTPLPTRTNESCSKDKQVSNSKAGDALPELSELHAPEHHKLRLARGNLSFPCKSSDKDQQADPWPEIPAVQAPCERHETLALRDTSPAPYEWTDEDRQVIAMIRSRTFAIRAILDNIQTPTDGSALKALDATSPELPYIHVYKYEFLPASSFIHAN</sequence>
<organism evidence="1 2">
    <name type="scientific">Hyalomma asiaticum</name>
    <name type="common">Tick</name>
    <dbReference type="NCBI Taxonomy" id="266040"/>
    <lineage>
        <taxon>Eukaryota</taxon>
        <taxon>Metazoa</taxon>
        <taxon>Ecdysozoa</taxon>
        <taxon>Arthropoda</taxon>
        <taxon>Chelicerata</taxon>
        <taxon>Arachnida</taxon>
        <taxon>Acari</taxon>
        <taxon>Parasitiformes</taxon>
        <taxon>Ixodida</taxon>
        <taxon>Ixodoidea</taxon>
        <taxon>Ixodidae</taxon>
        <taxon>Hyalomminae</taxon>
        <taxon>Hyalomma</taxon>
    </lineage>
</organism>
<accession>A0ACB7RV80</accession>